<dbReference type="Proteomes" id="UP000250140">
    <property type="component" value="Unassembled WGS sequence"/>
</dbReference>
<organism evidence="2 3">
    <name type="scientific">Glonium stellatum</name>
    <dbReference type="NCBI Taxonomy" id="574774"/>
    <lineage>
        <taxon>Eukaryota</taxon>
        <taxon>Fungi</taxon>
        <taxon>Dikarya</taxon>
        <taxon>Ascomycota</taxon>
        <taxon>Pezizomycotina</taxon>
        <taxon>Dothideomycetes</taxon>
        <taxon>Pleosporomycetidae</taxon>
        <taxon>Gloniales</taxon>
        <taxon>Gloniaceae</taxon>
        <taxon>Glonium</taxon>
    </lineage>
</organism>
<evidence type="ECO:0000256" key="1">
    <source>
        <dbReference type="SAM" id="MobiDB-lite"/>
    </source>
</evidence>
<feature type="region of interest" description="Disordered" evidence="1">
    <location>
        <begin position="358"/>
        <end position="397"/>
    </location>
</feature>
<reference evidence="2 3" key="1">
    <citation type="journal article" date="2016" name="Nat. Commun.">
        <title>Ectomycorrhizal ecology is imprinted in the genome of the dominant symbiotic fungus Cenococcum geophilum.</title>
        <authorList>
            <consortium name="DOE Joint Genome Institute"/>
            <person name="Peter M."/>
            <person name="Kohler A."/>
            <person name="Ohm R.A."/>
            <person name="Kuo A."/>
            <person name="Krutzmann J."/>
            <person name="Morin E."/>
            <person name="Arend M."/>
            <person name="Barry K.W."/>
            <person name="Binder M."/>
            <person name="Choi C."/>
            <person name="Clum A."/>
            <person name="Copeland A."/>
            <person name="Grisel N."/>
            <person name="Haridas S."/>
            <person name="Kipfer T."/>
            <person name="LaButti K."/>
            <person name="Lindquist E."/>
            <person name="Lipzen A."/>
            <person name="Maire R."/>
            <person name="Meier B."/>
            <person name="Mihaltcheva S."/>
            <person name="Molinier V."/>
            <person name="Murat C."/>
            <person name="Poggeler S."/>
            <person name="Quandt C.A."/>
            <person name="Sperisen C."/>
            <person name="Tritt A."/>
            <person name="Tisserant E."/>
            <person name="Crous P.W."/>
            <person name="Henrissat B."/>
            <person name="Nehls U."/>
            <person name="Egli S."/>
            <person name="Spatafora J.W."/>
            <person name="Grigoriev I.V."/>
            <person name="Martin F.M."/>
        </authorList>
    </citation>
    <scope>NUCLEOTIDE SEQUENCE [LARGE SCALE GENOMIC DNA]</scope>
    <source>
        <strain evidence="2 3">CBS 207.34</strain>
    </source>
</reference>
<feature type="compositionally biased region" description="Acidic residues" evidence="1">
    <location>
        <begin position="1187"/>
        <end position="1201"/>
    </location>
</feature>
<dbReference type="EMBL" id="KV749726">
    <property type="protein sequence ID" value="OCL08033.1"/>
    <property type="molecule type" value="Genomic_DNA"/>
</dbReference>
<feature type="compositionally biased region" description="Polar residues" evidence="1">
    <location>
        <begin position="375"/>
        <end position="388"/>
    </location>
</feature>
<feature type="compositionally biased region" description="Basic and acidic residues" evidence="1">
    <location>
        <begin position="1207"/>
        <end position="1224"/>
    </location>
</feature>
<protein>
    <submittedName>
        <fullName evidence="2">Uncharacterized protein</fullName>
    </submittedName>
</protein>
<feature type="compositionally biased region" description="Basic residues" evidence="1">
    <location>
        <begin position="148"/>
        <end position="158"/>
    </location>
</feature>
<accession>A0A8E2F0I0</accession>
<feature type="compositionally biased region" description="Low complexity" evidence="1">
    <location>
        <begin position="1260"/>
        <end position="1269"/>
    </location>
</feature>
<proteinExistence type="predicted"/>
<feature type="region of interest" description="Disordered" evidence="1">
    <location>
        <begin position="567"/>
        <end position="596"/>
    </location>
</feature>
<keyword evidence="3" id="KW-1185">Reference proteome</keyword>
<name>A0A8E2F0I0_9PEZI</name>
<sequence>MLMAKTKTYKAVKKTSTIVNPVTQIDRLVPTNLADQIKPSANDNTQDMVSIHNTTKKAVPPTIKTRQGILSTVNNSARRVFPNEITVKRATALVSNKAAQTKADTDNRAKQARVSVSDPTFQFKTSSDNLSEQAKSSSTDSLVGLTKTQRKKANRKKNRAEERRIEDENNRVLEEAFEKRKQEIALKAANEAEQKEKEKKQEAKEKAVKAANEATAREAKKKEGAKAVGKAQMKYLVERPYTLFPKGEVNKPFSPQAHSILSVFVPQYGDDHARIMQEREELIIDANNKGEVDRLDMNSPPSLSSQRKQELIWDTNDEDYYVSPFTINPSGSMEFIMDSDDKDESDIPVMIGIPNSRKIAKPKRRLRDGPRSAHSDSSTFSPHTSALDISTKDAETPDPNFELKRLFTFSLDTYLSNIMPSATTATHLAEPKMEDRADESFGDNRQSMNPKREINEVMGNMAETIKPMEPGSGNFYGESEKFVGFCPQPASRTVSWNSADSLASSWSNENSAIQYEDLVQQTFDAIPSSFHRPNSNEAESGRFWQDPNGFSIANSVATEAPEVYNSAGPIIPLEPMSDFPTPRKDATEEVPENSDEPELDFLLDTTPTQAHAQTSETSEVVVPSIGASPAVEIFTNDASVRPVFIDDTTIESIVTNASPIEEDPNRADITIQEERPTRDDFTAKKLTHKVVLENAFTGFPLSEIASLDAPINETVISKGNIEPWESFDPTNILTLAEEEPVEIIPSTTSADESGQVSSVGNSLAHITSFSEPEDAVDLSDEVAGTKEPVDGPVTFRAPTTSLRILCLPNSLGDITAAQSKAYDDSYLLSILSDDASSSVSPSNIVDESHTVFETLESTATFADKLAEFCAPTTPLDILSLQNSSVNVTAGQSKVFDELYLASILSSALGGDFAVAKMRLGRVDTTPKETIDMEDVTKEPISSYDILSPPEFLDLPRDFATTSFAQADDPDKPDLLESNTANTIGVERPTVEQVEFYPPSTPSMPPVLPISSSEVIATIDKAFDEVYLSSIVLGEDVADNIDSVPMKPINNQSGPVGFQAPTAPLEILSLPNSPSEAIGIQAKIFDEIYLTSILPKAGRFVAVVMLTEKLGLADVPGVQCTQDPQDGQARIHSTLASEVLSLPNPSTEAVTPRTPETEKRNLDIVLADENLDEEHNVAVAEPIADSMIDSEEVMESVEEPDAPQESITKPEHATRSSSDQPKEEPIQEQPMTNFVQNELAVKTQDDESEPEAIQESIRAPSSNGRSSTTLSSILPNFTEEEQLQLVQDDLEHQDLHTFLGNISLYNFLDALDCDDQGNTTKEAIMEAFIALAEEDRTLNEEFSCVPKLSNFSIDGNTDKCRALRLIQVRTLLGTTSLRNFLKLIEFDENGGTTEGSFVEAFQQAAWLEEERAMSSKARASAKRRAVKVVAGLSPVRKN</sequence>
<evidence type="ECO:0000313" key="2">
    <source>
        <dbReference type="EMBL" id="OCL08033.1"/>
    </source>
</evidence>
<feature type="region of interest" description="Disordered" evidence="1">
    <location>
        <begin position="127"/>
        <end position="164"/>
    </location>
</feature>
<feature type="region of interest" description="Disordered" evidence="1">
    <location>
        <begin position="1174"/>
        <end position="1269"/>
    </location>
</feature>
<dbReference type="OrthoDB" id="3786670at2759"/>
<evidence type="ECO:0000313" key="3">
    <source>
        <dbReference type="Proteomes" id="UP000250140"/>
    </source>
</evidence>
<gene>
    <name evidence="2" type="ORF">AOQ84DRAFT_439847</name>
</gene>
<feature type="compositionally biased region" description="Polar residues" evidence="1">
    <location>
        <begin position="127"/>
        <end position="141"/>
    </location>
</feature>